<sequence length="276" mass="29445">MFHITADAMLPAAPGMAMVAPRDPLALLLEELLEAADCSIIPPPALAPDGPSATRAFAALRRASAFFEVAAGASLADHFWTHGSALRSGEVAARLRATARCGRQVQGFLALYATDICSPLLYSPNAMPVRVRTRISFQGDAGGPFLALIACEADPVGRVQAIAGHALPIYHGRRFMPVRSPLDRDVLRALEHLQVALDAHGIECWIQRARFPQSEAAARYNIRICVPGKAERQFMIAVDPGGLAGDDSAPPADFLVDAGNWANGTFIAWLTRTVSG</sequence>
<reference evidence="1 2" key="1">
    <citation type="submission" date="2015-04" db="EMBL/GenBank/DDBJ databases">
        <title>Genome sequence of aromatic hydrocarbons-degrading Sphingobium chungbukense DJ77.</title>
        <authorList>
            <person name="Kim Y.-C."/>
            <person name="Chae J.-C."/>
        </authorList>
    </citation>
    <scope>NUCLEOTIDE SEQUENCE [LARGE SCALE GENOMIC DNA]</scope>
    <source>
        <strain evidence="1 2">DJ77</strain>
    </source>
</reference>
<gene>
    <name evidence="1" type="ORF">YP76_18185</name>
</gene>
<proteinExistence type="predicted"/>
<dbReference type="EMBL" id="LBIC01000009">
    <property type="protein sequence ID" value="KKW90530.1"/>
    <property type="molecule type" value="Genomic_DNA"/>
</dbReference>
<dbReference type="AlphaFoldDB" id="A0A0M3AKZ9"/>
<accession>A0A0M3AKZ9</accession>
<name>A0A0M3AKZ9_9SPHN</name>
<dbReference type="PATRIC" id="fig|56193.3.peg.3811"/>
<evidence type="ECO:0000313" key="1">
    <source>
        <dbReference type="EMBL" id="KKW90530.1"/>
    </source>
</evidence>
<organism evidence="1 2">
    <name type="scientific">Sphingobium chungbukense</name>
    <dbReference type="NCBI Taxonomy" id="56193"/>
    <lineage>
        <taxon>Bacteria</taxon>
        <taxon>Pseudomonadati</taxon>
        <taxon>Pseudomonadota</taxon>
        <taxon>Alphaproteobacteria</taxon>
        <taxon>Sphingomonadales</taxon>
        <taxon>Sphingomonadaceae</taxon>
        <taxon>Sphingobium</taxon>
    </lineage>
</organism>
<keyword evidence="2" id="KW-1185">Reference proteome</keyword>
<evidence type="ECO:0000313" key="2">
    <source>
        <dbReference type="Proteomes" id="UP000033874"/>
    </source>
</evidence>
<protein>
    <submittedName>
        <fullName evidence="1">Uncharacterized protein</fullName>
    </submittedName>
</protein>
<dbReference type="Proteomes" id="UP000033874">
    <property type="component" value="Unassembled WGS sequence"/>
</dbReference>
<comment type="caution">
    <text evidence="1">The sequence shown here is derived from an EMBL/GenBank/DDBJ whole genome shotgun (WGS) entry which is preliminary data.</text>
</comment>